<dbReference type="GO" id="GO:0016818">
    <property type="term" value="F:hydrolase activity, acting on acid anhydrides, in phosphorus-containing anhydrides"/>
    <property type="evidence" value="ECO:0007669"/>
    <property type="project" value="InterPro"/>
</dbReference>
<dbReference type="GO" id="GO:0003676">
    <property type="term" value="F:nucleic acid binding"/>
    <property type="evidence" value="ECO:0007669"/>
    <property type="project" value="InterPro"/>
</dbReference>
<dbReference type="GO" id="GO:0008270">
    <property type="term" value="F:zinc ion binding"/>
    <property type="evidence" value="ECO:0007669"/>
    <property type="project" value="InterPro"/>
</dbReference>
<feature type="domain" description="HIRAN" evidence="3">
    <location>
        <begin position="33"/>
        <end position="143"/>
    </location>
</feature>
<accession>A0A919YPS1</accession>
<name>A0A919YPS1_9BACL</name>
<dbReference type="RefSeq" id="WP_213517481.1">
    <property type="nucleotide sequence ID" value="NZ_BOSE01000006.1"/>
</dbReference>
<dbReference type="AlphaFoldDB" id="A0A919YPS1"/>
<reference evidence="4" key="1">
    <citation type="submission" date="2021-03" db="EMBL/GenBank/DDBJ databases">
        <title>Antimicrobial resistance genes in bacteria isolated from Japanese honey, and their potential for conferring macrolide and lincosamide resistance in the American foulbrood pathogen Paenibacillus larvae.</title>
        <authorList>
            <person name="Okamoto M."/>
            <person name="Kumagai M."/>
            <person name="Kanamori H."/>
            <person name="Takamatsu D."/>
        </authorList>
    </citation>
    <scope>NUCLEOTIDE SEQUENCE</scope>
    <source>
        <strain evidence="4">J40TS1</strain>
    </source>
</reference>
<evidence type="ECO:0000313" key="4">
    <source>
        <dbReference type="EMBL" id="GIP17803.1"/>
    </source>
</evidence>
<gene>
    <name evidence="4" type="ORF">J40TS1_34450</name>
</gene>
<dbReference type="Proteomes" id="UP000683139">
    <property type="component" value="Unassembled WGS sequence"/>
</dbReference>
<sequence length="147" mass="17118">MLSFFKSLFKSTNEPREESISYRKTIDIEQFRQYQTSVAGITFENLDGSSRELIASRCRYGQKLLLTREPENPHDSKAVKILTQDGQQLGYLDKKEASDMQALLKGTSKTFSHVEAYFLEFTEFENDKGKLIPSCEICIRKYYKNKY</sequence>
<organism evidence="4 5">
    <name type="scientific">Paenibacillus montaniterrae</name>
    <dbReference type="NCBI Taxonomy" id="429341"/>
    <lineage>
        <taxon>Bacteria</taxon>
        <taxon>Bacillati</taxon>
        <taxon>Bacillota</taxon>
        <taxon>Bacilli</taxon>
        <taxon>Bacillales</taxon>
        <taxon>Paenibacillaceae</taxon>
        <taxon>Paenibacillus</taxon>
    </lineage>
</organism>
<dbReference type="EMBL" id="BOSE01000006">
    <property type="protein sequence ID" value="GIP17803.1"/>
    <property type="molecule type" value="Genomic_DNA"/>
</dbReference>
<keyword evidence="2" id="KW-0378">Hydrolase</keyword>
<keyword evidence="1" id="KW-0479">Metal-binding</keyword>
<comment type="caution">
    <text evidence="4">The sequence shown here is derived from an EMBL/GenBank/DDBJ whole genome shotgun (WGS) entry which is preliminary data.</text>
</comment>
<evidence type="ECO:0000256" key="1">
    <source>
        <dbReference type="ARBA" id="ARBA00022723"/>
    </source>
</evidence>
<evidence type="ECO:0000259" key="3">
    <source>
        <dbReference type="SMART" id="SM00910"/>
    </source>
</evidence>
<dbReference type="Gene3D" id="3.30.70.2330">
    <property type="match status" value="1"/>
</dbReference>
<dbReference type="Pfam" id="PF08797">
    <property type="entry name" value="HIRAN"/>
    <property type="match status" value="1"/>
</dbReference>
<protein>
    <recommendedName>
        <fullName evidence="3">HIRAN domain-containing protein</fullName>
    </recommendedName>
</protein>
<keyword evidence="5" id="KW-1185">Reference proteome</keyword>
<dbReference type="InterPro" id="IPR014905">
    <property type="entry name" value="HIRAN"/>
</dbReference>
<evidence type="ECO:0000256" key="2">
    <source>
        <dbReference type="ARBA" id="ARBA00022801"/>
    </source>
</evidence>
<evidence type="ECO:0000313" key="5">
    <source>
        <dbReference type="Proteomes" id="UP000683139"/>
    </source>
</evidence>
<dbReference type="SMART" id="SM00910">
    <property type="entry name" value="HIRAN"/>
    <property type="match status" value="1"/>
</dbReference>
<proteinExistence type="predicted"/>